<organism evidence="2 3">
    <name type="scientific">Thomasclavelia cocleata</name>
    <dbReference type="NCBI Taxonomy" id="69824"/>
    <lineage>
        <taxon>Bacteria</taxon>
        <taxon>Bacillati</taxon>
        <taxon>Bacillota</taxon>
        <taxon>Erysipelotrichia</taxon>
        <taxon>Erysipelotrichales</taxon>
        <taxon>Coprobacillaceae</taxon>
        <taxon>Thomasclavelia</taxon>
    </lineage>
</organism>
<protein>
    <submittedName>
        <fullName evidence="2">Uncharacterized protein</fullName>
    </submittedName>
</protein>
<dbReference type="AlphaFoldDB" id="A0A1I0DAJ5"/>
<name>A0A1I0DAJ5_9FIRM</name>
<keyword evidence="3" id="KW-1185">Reference proteome</keyword>
<gene>
    <name evidence="2" type="ORF">SAMN04489758_10598</name>
</gene>
<reference evidence="3" key="1">
    <citation type="submission" date="2016-10" db="EMBL/GenBank/DDBJ databases">
        <authorList>
            <person name="Varghese N."/>
            <person name="Submissions S."/>
        </authorList>
    </citation>
    <scope>NUCLEOTIDE SEQUENCE [LARGE SCALE GENOMIC DNA]</scope>
    <source>
        <strain evidence="3">DSM 1551</strain>
    </source>
</reference>
<dbReference type="EMBL" id="FOIN01000005">
    <property type="protein sequence ID" value="SET29296.1"/>
    <property type="molecule type" value="Genomic_DNA"/>
</dbReference>
<feature type="region of interest" description="Disordered" evidence="1">
    <location>
        <begin position="1"/>
        <end position="23"/>
    </location>
</feature>
<evidence type="ECO:0000313" key="3">
    <source>
        <dbReference type="Proteomes" id="UP000198558"/>
    </source>
</evidence>
<sequence length="77" mass="9090">MVVAFTGNDNHARSLRNNNQTNSDEKKKIIAIFSKKRDSKEKYTQLVYLKDYQILKAIYEDFDENVSVNLLNDYEKI</sequence>
<accession>A0A1I0DAJ5</accession>
<dbReference type="Proteomes" id="UP000198558">
    <property type="component" value="Unassembled WGS sequence"/>
</dbReference>
<evidence type="ECO:0000256" key="1">
    <source>
        <dbReference type="SAM" id="MobiDB-lite"/>
    </source>
</evidence>
<proteinExistence type="predicted"/>
<evidence type="ECO:0000313" key="2">
    <source>
        <dbReference type="EMBL" id="SET29296.1"/>
    </source>
</evidence>